<dbReference type="PANTHER" id="PTHR42852">
    <property type="entry name" value="THIOL:DISULFIDE INTERCHANGE PROTEIN DSBE"/>
    <property type="match status" value="1"/>
</dbReference>
<dbReference type="PROSITE" id="PS51352">
    <property type="entry name" value="THIOREDOXIN_2"/>
    <property type="match status" value="1"/>
</dbReference>
<dbReference type="PANTHER" id="PTHR42852:SF17">
    <property type="entry name" value="THIOREDOXIN-LIKE PROTEIN HI_1115"/>
    <property type="match status" value="1"/>
</dbReference>
<dbReference type="Gene3D" id="3.40.30.10">
    <property type="entry name" value="Glutaredoxin"/>
    <property type="match status" value="1"/>
</dbReference>
<dbReference type="SUPFAM" id="SSF52833">
    <property type="entry name" value="Thioredoxin-like"/>
    <property type="match status" value="1"/>
</dbReference>
<dbReference type="EMBL" id="CP000804">
    <property type="protein sequence ID" value="ABU56977.1"/>
    <property type="molecule type" value="Genomic_DNA"/>
</dbReference>
<reference evidence="2 3" key="1">
    <citation type="submission" date="2007-08" db="EMBL/GenBank/DDBJ databases">
        <title>Complete sequence of Roseiflexus castenholzii DSM 13941.</title>
        <authorList>
            <consortium name="US DOE Joint Genome Institute"/>
            <person name="Copeland A."/>
            <person name="Lucas S."/>
            <person name="Lapidus A."/>
            <person name="Barry K."/>
            <person name="Glavina del Rio T."/>
            <person name="Dalin E."/>
            <person name="Tice H."/>
            <person name="Pitluck S."/>
            <person name="Thompson L.S."/>
            <person name="Brettin T."/>
            <person name="Bruce D."/>
            <person name="Detter J.C."/>
            <person name="Han C."/>
            <person name="Tapia R."/>
            <person name="Schmutz J."/>
            <person name="Larimer F."/>
            <person name="Land M."/>
            <person name="Hauser L."/>
            <person name="Kyrpides N."/>
            <person name="Mikhailova N."/>
            <person name="Bryant D.A."/>
            <person name="Hanada S."/>
            <person name="Tsukatani Y."/>
            <person name="Richardson P."/>
        </authorList>
    </citation>
    <scope>NUCLEOTIDE SEQUENCE [LARGE SCALE GENOMIC DNA]</scope>
    <source>
        <strain evidence="3">DSM 13941 / HLO8</strain>
    </source>
</reference>
<dbReference type="Proteomes" id="UP000000263">
    <property type="component" value="Chromosome"/>
</dbReference>
<evidence type="ECO:0000313" key="3">
    <source>
        <dbReference type="Proteomes" id="UP000000263"/>
    </source>
</evidence>
<dbReference type="GO" id="GO:0016209">
    <property type="term" value="F:antioxidant activity"/>
    <property type="evidence" value="ECO:0007669"/>
    <property type="project" value="InterPro"/>
</dbReference>
<dbReference type="RefSeq" id="WP_012119407.1">
    <property type="nucleotide sequence ID" value="NC_009767.1"/>
</dbReference>
<dbReference type="eggNOG" id="COG0526">
    <property type="taxonomic scope" value="Bacteria"/>
</dbReference>
<dbReference type="KEGG" id="rca:Rcas_0861"/>
<organism evidence="2 3">
    <name type="scientific">Roseiflexus castenholzii (strain DSM 13941 / HLO8)</name>
    <dbReference type="NCBI Taxonomy" id="383372"/>
    <lineage>
        <taxon>Bacteria</taxon>
        <taxon>Bacillati</taxon>
        <taxon>Chloroflexota</taxon>
        <taxon>Chloroflexia</taxon>
        <taxon>Chloroflexales</taxon>
        <taxon>Roseiflexineae</taxon>
        <taxon>Roseiflexaceae</taxon>
        <taxon>Roseiflexus</taxon>
    </lineage>
</organism>
<protein>
    <submittedName>
        <fullName evidence="2">Alkyl hydroperoxide reductase/ Thiol specific antioxidant/ Mal allergen</fullName>
    </submittedName>
</protein>
<dbReference type="Pfam" id="PF00578">
    <property type="entry name" value="AhpC-TSA"/>
    <property type="match status" value="1"/>
</dbReference>
<dbReference type="AlphaFoldDB" id="A7NHN0"/>
<dbReference type="CDD" id="cd02966">
    <property type="entry name" value="TlpA_like_family"/>
    <property type="match status" value="1"/>
</dbReference>
<dbReference type="STRING" id="383372.Rcas_0861"/>
<dbReference type="OrthoDB" id="25753at2"/>
<proteinExistence type="predicted"/>
<dbReference type="GO" id="GO:0016491">
    <property type="term" value="F:oxidoreductase activity"/>
    <property type="evidence" value="ECO:0007669"/>
    <property type="project" value="InterPro"/>
</dbReference>
<dbReference type="InterPro" id="IPR036249">
    <property type="entry name" value="Thioredoxin-like_sf"/>
</dbReference>
<dbReference type="InterPro" id="IPR013766">
    <property type="entry name" value="Thioredoxin_domain"/>
</dbReference>
<name>A7NHN0_ROSCS</name>
<accession>A7NHN0</accession>
<dbReference type="PROSITE" id="PS00194">
    <property type="entry name" value="THIOREDOXIN_1"/>
    <property type="match status" value="1"/>
</dbReference>
<keyword evidence="3" id="KW-1185">Reference proteome</keyword>
<dbReference type="HOGENOM" id="CLU_042529_11_2_0"/>
<gene>
    <name evidence="2" type="ordered locus">Rcas_0861</name>
</gene>
<evidence type="ECO:0000259" key="1">
    <source>
        <dbReference type="PROSITE" id="PS51352"/>
    </source>
</evidence>
<dbReference type="InterPro" id="IPR017937">
    <property type="entry name" value="Thioredoxin_CS"/>
</dbReference>
<feature type="domain" description="Thioredoxin" evidence="1">
    <location>
        <begin position="48"/>
        <end position="186"/>
    </location>
</feature>
<dbReference type="InterPro" id="IPR000866">
    <property type="entry name" value="AhpC/TSA"/>
</dbReference>
<dbReference type="InterPro" id="IPR050553">
    <property type="entry name" value="Thioredoxin_ResA/DsbE_sf"/>
</dbReference>
<evidence type="ECO:0000313" key="2">
    <source>
        <dbReference type="EMBL" id="ABU56977.1"/>
    </source>
</evidence>
<sequence length="189" mass="20977">MPFSRNLWDLFLVATLLIGSVFIWTTRMTSGIAAPSLTPAPGAMQPAPRIGHPAPEFTLTAIDGTEITLSDLRGQVVLINLWASWCPPCRAEMPAIQHAYERFRDQGFIVLAVNQQEDVATVVQYMHDQQLTFPALLDSDARVGAAYQVRMLPSSFFVDRRGMIRAVYRGPMSRGMIEGTIEQLIAETP</sequence>